<comment type="catalytic activity">
    <reaction evidence="5">
        <text>a 1,2-diacyl-sn-glycerol + H2O = a 2-acylglycerol + a fatty acid + H(+)</text>
        <dbReference type="Rhea" id="RHEA:33275"/>
        <dbReference type="ChEBI" id="CHEBI:15377"/>
        <dbReference type="ChEBI" id="CHEBI:15378"/>
        <dbReference type="ChEBI" id="CHEBI:17389"/>
        <dbReference type="ChEBI" id="CHEBI:17815"/>
        <dbReference type="ChEBI" id="CHEBI:28868"/>
        <dbReference type="EC" id="3.1.1.116"/>
    </reaction>
</comment>
<comment type="catalytic activity">
    <reaction evidence="6">
        <text>a 1,3-diacyl-sn-glycerol + H2O = a 1-acyl-sn-glycerol + a fatty acid + H(+)</text>
        <dbReference type="Rhea" id="RHEA:38503"/>
        <dbReference type="ChEBI" id="CHEBI:15377"/>
        <dbReference type="ChEBI" id="CHEBI:15378"/>
        <dbReference type="ChEBI" id="CHEBI:28868"/>
        <dbReference type="ChEBI" id="CHEBI:64683"/>
        <dbReference type="ChEBI" id="CHEBI:77272"/>
    </reaction>
</comment>
<evidence type="ECO:0000256" key="1">
    <source>
        <dbReference type="ARBA" id="ARBA00008645"/>
    </source>
</evidence>
<dbReference type="EMBL" id="MU827785">
    <property type="protein sequence ID" value="KAJ7333855.1"/>
    <property type="molecule type" value="Genomic_DNA"/>
</dbReference>
<comment type="catalytic activity">
    <reaction evidence="9">
        <text>1,2-didecanoylglycerol + H2O = decanoylglycerol + decanoate + H(+)</text>
        <dbReference type="Rhea" id="RHEA:48596"/>
        <dbReference type="ChEBI" id="CHEBI:11152"/>
        <dbReference type="ChEBI" id="CHEBI:15377"/>
        <dbReference type="ChEBI" id="CHEBI:15378"/>
        <dbReference type="ChEBI" id="CHEBI:27689"/>
        <dbReference type="ChEBI" id="CHEBI:90605"/>
    </reaction>
</comment>
<comment type="caution">
    <text evidence="13">The sequence shown here is derived from an EMBL/GenBank/DDBJ whole genome shotgun (WGS) entry which is preliminary data.</text>
</comment>
<dbReference type="PANTHER" id="PTHR46118:SF4">
    <property type="entry name" value="PROTEIN ABHD11"/>
    <property type="match status" value="1"/>
</dbReference>
<evidence type="ECO:0000259" key="12">
    <source>
        <dbReference type="Pfam" id="PF00561"/>
    </source>
</evidence>
<evidence type="ECO:0000256" key="3">
    <source>
        <dbReference type="ARBA" id="ARBA00026104"/>
    </source>
</evidence>
<sequence length="324" mass="37135">MGALRLYNRLFRVVYKHRICLESGYMPRCQHAFQYSTINGSSAVRLAYDSIDATPDGKELPPLVILHGLFGSKTNWRTLAKLFHRDTGRKIVTVDARNHGESDHSPEMNYFCQALDVWQLFQELELNKAVLMGHSMGGKTAMTFALSHPEYVDSLVVVDMSPAKLTLDKDIPRYLATKRAMNLSLVRDRRDAEKMLMDVVPNAFLRSFFLTNLVKSEAGFKWRINLEALENNISEVSGFPTDFPHQQFDGKALFVGGAKSDYIQVEEFPAIHKLFPRADIKFIPDSGHWLHAEKPKEFLQTVIEFLNECLQYHDHNKQQLDDDN</sequence>
<dbReference type="FunFam" id="3.40.50.1820:FF:000039">
    <property type="entry name" value="Esterase ybfF"/>
    <property type="match status" value="1"/>
</dbReference>
<name>A0A9W9YD26_9CNID</name>
<keyword evidence="14" id="KW-1185">Reference proteome</keyword>
<accession>A0A9W9YD26</accession>
<evidence type="ECO:0000256" key="6">
    <source>
        <dbReference type="ARBA" id="ARBA00043742"/>
    </source>
</evidence>
<dbReference type="AlphaFoldDB" id="A0A9W9YD26"/>
<comment type="catalytic activity">
    <reaction evidence="8">
        <text>1-octadecanoyl-2-(4Z,7Z,10Z,13Z,16Z,19Z-docosahexaenoyl)-sn-glycerol + H2O = 2-(4Z,7Z,10Z,13Z,16Z,19Z-docosahexaenoyl)-glycerol + octadecanoate + H(+)</text>
        <dbReference type="Rhea" id="RHEA:77107"/>
        <dbReference type="ChEBI" id="CHEBI:15377"/>
        <dbReference type="ChEBI" id="CHEBI:15378"/>
        <dbReference type="ChEBI" id="CHEBI:25629"/>
        <dbReference type="ChEBI" id="CHEBI:77129"/>
        <dbReference type="ChEBI" id="CHEBI:186738"/>
    </reaction>
</comment>
<organism evidence="13 14">
    <name type="scientific">Desmophyllum pertusum</name>
    <dbReference type="NCBI Taxonomy" id="174260"/>
    <lineage>
        <taxon>Eukaryota</taxon>
        <taxon>Metazoa</taxon>
        <taxon>Cnidaria</taxon>
        <taxon>Anthozoa</taxon>
        <taxon>Hexacorallia</taxon>
        <taxon>Scleractinia</taxon>
        <taxon>Caryophylliina</taxon>
        <taxon>Caryophylliidae</taxon>
        <taxon>Desmophyllum</taxon>
    </lineage>
</organism>
<protein>
    <recommendedName>
        <fullName evidence="7">sn-1-specific diacylglycerol lipase ABHD11</fullName>
        <ecNumber evidence="3">3.1.1.116</ecNumber>
    </recommendedName>
    <alternativeName>
        <fullName evidence="4">Alpha/beta hydrolase domain-containing protein 11</fullName>
    </alternativeName>
</protein>
<dbReference type="PRINTS" id="PR00111">
    <property type="entry name" value="ABHYDROLASE"/>
</dbReference>
<dbReference type="EC" id="3.1.1.116" evidence="3"/>
<dbReference type="InterPro" id="IPR029058">
    <property type="entry name" value="AB_hydrolase_fold"/>
</dbReference>
<evidence type="ECO:0000256" key="7">
    <source>
        <dbReference type="ARBA" id="ARBA00044064"/>
    </source>
</evidence>
<evidence type="ECO:0000256" key="5">
    <source>
        <dbReference type="ARBA" id="ARBA00043667"/>
    </source>
</evidence>
<gene>
    <name evidence="13" type="primary">ABHD11_3</name>
    <name evidence="13" type="ORF">OS493_015947</name>
</gene>
<dbReference type="PANTHER" id="PTHR46118">
    <property type="entry name" value="PROTEIN ABHD11"/>
    <property type="match status" value="1"/>
</dbReference>
<comment type="catalytic activity">
    <reaction evidence="10">
        <text>1-octadecanoyl-2-(9Z-octadecenoyl)-sn-glycerol + H2O = 2-(9Z-octadecenoyl)-glycerol + octadecanoate + H(+)</text>
        <dbReference type="Rhea" id="RHEA:77103"/>
        <dbReference type="ChEBI" id="CHEBI:15377"/>
        <dbReference type="ChEBI" id="CHEBI:15378"/>
        <dbReference type="ChEBI" id="CHEBI:25629"/>
        <dbReference type="ChEBI" id="CHEBI:73990"/>
        <dbReference type="ChEBI" id="CHEBI:75468"/>
    </reaction>
</comment>
<evidence type="ECO:0000256" key="2">
    <source>
        <dbReference type="ARBA" id="ARBA00022801"/>
    </source>
</evidence>
<dbReference type="GO" id="GO:0052689">
    <property type="term" value="F:carboxylic ester hydrolase activity"/>
    <property type="evidence" value="ECO:0007669"/>
    <property type="project" value="TreeGrafter"/>
</dbReference>
<evidence type="ECO:0000256" key="11">
    <source>
        <dbReference type="ARBA" id="ARBA00048919"/>
    </source>
</evidence>
<feature type="domain" description="AB hydrolase-1" evidence="12">
    <location>
        <begin position="61"/>
        <end position="295"/>
    </location>
</feature>
<evidence type="ECO:0000256" key="9">
    <source>
        <dbReference type="ARBA" id="ARBA00048504"/>
    </source>
</evidence>
<evidence type="ECO:0000256" key="4">
    <source>
        <dbReference type="ARBA" id="ARBA00042703"/>
    </source>
</evidence>
<evidence type="ECO:0000256" key="10">
    <source>
        <dbReference type="ARBA" id="ARBA00048513"/>
    </source>
</evidence>
<dbReference type="OrthoDB" id="8119704at2759"/>
<evidence type="ECO:0000313" key="14">
    <source>
        <dbReference type="Proteomes" id="UP001163046"/>
    </source>
</evidence>
<dbReference type="Proteomes" id="UP001163046">
    <property type="component" value="Unassembled WGS sequence"/>
</dbReference>
<comment type="catalytic activity">
    <reaction evidence="11">
        <text>1-octadecanoyl-2-(5Z,8Z,11Z,14Z-eicosatetraenoyl)-sn-glycerol + H2O = 2-(5Z,8Z,11Z,14Z-eicosatetraenoyl)-glycerol + octadecanoate + H(+)</text>
        <dbReference type="Rhea" id="RHEA:38507"/>
        <dbReference type="ChEBI" id="CHEBI:15377"/>
        <dbReference type="ChEBI" id="CHEBI:15378"/>
        <dbReference type="ChEBI" id="CHEBI:25629"/>
        <dbReference type="ChEBI" id="CHEBI:52392"/>
        <dbReference type="ChEBI" id="CHEBI:75728"/>
    </reaction>
</comment>
<comment type="similarity">
    <text evidence="1">Belongs to the AB hydrolase superfamily.</text>
</comment>
<reference evidence="13" key="1">
    <citation type="submission" date="2023-01" db="EMBL/GenBank/DDBJ databases">
        <title>Genome assembly of the deep-sea coral Lophelia pertusa.</title>
        <authorList>
            <person name="Herrera S."/>
            <person name="Cordes E."/>
        </authorList>
    </citation>
    <scope>NUCLEOTIDE SEQUENCE</scope>
    <source>
        <strain evidence="13">USNM1676648</strain>
        <tissue evidence="13">Polyp</tissue>
    </source>
</reference>
<dbReference type="Pfam" id="PF00561">
    <property type="entry name" value="Abhydrolase_1"/>
    <property type="match status" value="1"/>
</dbReference>
<keyword evidence="2 13" id="KW-0378">Hydrolase</keyword>
<proteinExistence type="inferred from homology"/>
<dbReference type="GO" id="GO:0005739">
    <property type="term" value="C:mitochondrion"/>
    <property type="evidence" value="ECO:0007669"/>
    <property type="project" value="TreeGrafter"/>
</dbReference>
<dbReference type="InterPro" id="IPR000073">
    <property type="entry name" value="AB_hydrolase_1"/>
</dbReference>
<evidence type="ECO:0000313" key="13">
    <source>
        <dbReference type="EMBL" id="KAJ7333855.1"/>
    </source>
</evidence>
<dbReference type="SUPFAM" id="SSF53474">
    <property type="entry name" value="alpha/beta-Hydrolases"/>
    <property type="match status" value="1"/>
</dbReference>
<evidence type="ECO:0000256" key="8">
    <source>
        <dbReference type="ARBA" id="ARBA00048283"/>
    </source>
</evidence>
<dbReference type="Gene3D" id="3.40.50.1820">
    <property type="entry name" value="alpha/beta hydrolase"/>
    <property type="match status" value="1"/>
</dbReference>